<evidence type="ECO:0000256" key="1">
    <source>
        <dbReference type="SAM" id="Phobius"/>
    </source>
</evidence>
<organism evidence="2 3">
    <name type="scientific">Rubroshorea leprosula</name>
    <dbReference type="NCBI Taxonomy" id="152421"/>
    <lineage>
        <taxon>Eukaryota</taxon>
        <taxon>Viridiplantae</taxon>
        <taxon>Streptophyta</taxon>
        <taxon>Embryophyta</taxon>
        <taxon>Tracheophyta</taxon>
        <taxon>Spermatophyta</taxon>
        <taxon>Magnoliopsida</taxon>
        <taxon>eudicotyledons</taxon>
        <taxon>Gunneridae</taxon>
        <taxon>Pentapetalae</taxon>
        <taxon>rosids</taxon>
        <taxon>malvids</taxon>
        <taxon>Malvales</taxon>
        <taxon>Dipterocarpaceae</taxon>
        <taxon>Rubroshorea</taxon>
    </lineage>
</organism>
<dbReference type="InterPro" id="IPR004158">
    <property type="entry name" value="DUF247_pln"/>
</dbReference>
<accession>A0AAV5JHX7</accession>
<evidence type="ECO:0000313" key="2">
    <source>
        <dbReference type="EMBL" id="GKV10425.1"/>
    </source>
</evidence>
<feature type="transmembrane region" description="Helical" evidence="1">
    <location>
        <begin position="458"/>
        <end position="482"/>
    </location>
</feature>
<dbReference type="PANTHER" id="PTHR31170:SF25">
    <property type="entry name" value="BNAA09G04570D PROTEIN"/>
    <property type="match status" value="1"/>
</dbReference>
<sequence>MEDGTEEALLDKINRKLQDPALINSSSRRIFMVPNPLREINEKAYDPLVISIGPYHYGKKHLKAMEVQKMKSLKSILDRGRENSVDKYVMALKEMEEEIRRFYSENLDHIDRQDLVEMMLLDGFFIIDFISSTNELTDFHRRNVMRDLLLVENQLPFSVLSTLHSLSMDQRGLNRDVKDIFVEAVIICFNGMVPALPIIERPRNQGIMKPPPPSEVRARDLDAKDMLGFLHDNVIRTSRRRVRSATASSPWWRRCLAWASRLPFAHRLPCLAPVRTPPRDRPVKCSASAEEPEWAPAGIYELRKWRFICSATELNEAGIKFQKKEGKLFDIEFQNGVMSIPTLIIDDYTESIFRNIVAYEQYDVGVISQPFTDYITFMDCLINTGKDVGLLCRCGVLDNWLGDHEVVATMFNRLRDSVLISAVRFHYSEIFIGVNKHCDREWNQWKANLRHNYFNTPWASISVIAAVILLLLTVLQSVYSVLAYHHPR</sequence>
<dbReference type="PANTHER" id="PTHR31170">
    <property type="entry name" value="BNAC04G53230D PROTEIN"/>
    <property type="match status" value="1"/>
</dbReference>
<protein>
    <submittedName>
        <fullName evidence="2">Uncharacterized protein</fullName>
    </submittedName>
</protein>
<reference evidence="2 3" key="1">
    <citation type="journal article" date="2021" name="Commun. Biol.">
        <title>The genome of Shorea leprosula (Dipterocarpaceae) highlights the ecological relevance of drought in aseasonal tropical rainforests.</title>
        <authorList>
            <person name="Ng K.K.S."/>
            <person name="Kobayashi M.J."/>
            <person name="Fawcett J.A."/>
            <person name="Hatakeyama M."/>
            <person name="Paape T."/>
            <person name="Ng C.H."/>
            <person name="Ang C.C."/>
            <person name="Tnah L.H."/>
            <person name="Lee C.T."/>
            <person name="Nishiyama T."/>
            <person name="Sese J."/>
            <person name="O'Brien M.J."/>
            <person name="Copetti D."/>
            <person name="Mohd Noor M.I."/>
            <person name="Ong R.C."/>
            <person name="Putra M."/>
            <person name="Sireger I.Z."/>
            <person name="Indrioko S."/>
            <person name="Kosugi Y."/>
            <person name="Izuno A."/>
            <person name="Isagi Y."/>
            <person name="Lee S.L."/>
            <person name="Shimizu K.K."/>
        </authorList>
    </citation>
    <scope>NUCLEOTIDE SEQUENCE [LARGE SCALE GENOMIC DNA]</scope>
    <source>
        <strain evidence="2">214</strain>
    </source>
</reference>
<name>A0AAV5JHX7_9ROSI</name>
<gene>
    <name evidence="2" type="ORF">SLEP1_g21789</name>
</gene>
<dbReference type="EMBL" id="BPVZ01000032">
    <property type="protein sequence ID" value="GKV10425.1"/>
    <property type="molecule type" value="Genomic_DNA"/>
</dbReference>
<keyword evidence="1" id="KW-0472">Membrane</keyword>
<keyword evidence="1" id="KW-1133">Transmembrane helix</keyword>
<dbReference type="Pfam" id="PF03140">
    <property type="entry name" value="DUF247"/>
    <property type="match status" value="1"/>
</dbReference>
<proteinExistence type="predicted"/>
<comment type="caution">
    <text evidence="2">The sequence shown here is derived from an EMBL/GenBank/DDBJ whole genome shotgun (WGS) entry which is preliminary data.</text>
</comment>
<keyword evidence="1" id="KW-0812">Transmembrane</keyword>
<dbReference type="Proteomes" id="UP001054252">
    <property type="component" value="Unassembled WGS sequence"/>
</dbReference>
<evidence type="ECO:0000313" key="3">
    <source>
        <dbReference type="Proteomes" id="UP001054252"/>
    </source>
</evidence>
<dbReference type="AlphaFoldDB" id="A0AAV5JHX7"/>
<keyword evidence="3" id="KW-1185">Reference proteome</keyword>